<feature type="region of interest" description="Disordered" evidence="1">
    <location>
        <begin position="467"/>
        <end position="489"/>
    </location>
</feature>
<dbReference type="Pfam" id="PF04031">
    <property type="entry name" value="Las1"/>
    <property type="match status" value="1"/>
</dbReference>
<proteinExistence type="predicted"/>
<dbReference type="AlphaFoldDB" id="A0A316VI79"/>
<gene>
    <name evidence="2" type="ORF">FA14DRAFT_170224</name>
</gene>
<dbReference type="STRING" id="1280837.A0A316VI79"/>
<accession>A0A316VI79</accession>
<dbReference type="InParanoid" id="A0A316VI79"/>
<evidence type="ECO:0000313" key="2">
    <source>
        <dbReference type="EMBL" id="PWN37367.1"/>
    </source>
</evidence>
<evidence type="ECO:0000256" key="1">
    <source>
        <dbReference type="SAM" id="MobiDB-lite"/>
    </source>
</evidence>
<dbReference type="RefSeq" id="XP_025357669.1">
    <property type="nucleotide sequence ID" value="XM_025500265.1"/>
</dbReference>
<reference evidence="2 3" key="1">
    <citation type="journal article" date="2018" name="Mol. Biol. Evol.">
        <title>Broad Genomic Sampling Reveals a Smut Pathogenic Ancestry of the Fungal Clade Ustilaginomycotina.</title>
        <authorList>
            <person name="Kijpornyongpan T."/>
            <person name="Mondo S.J."/>
            <person name="Barry K."/>
            <person name="Sandor L."/>
            <person name="Lee J."/>
            <person name="Lipzen A."/>
            <person name="Pangilinan J."/>
            <person name="LaButti K."/>
            <person name="Hainaut M."/>
            <person name="Henrissat B."/>
            <person name="Grigoriev I.V."/>
            <person name="Spatafora J.W."/>
            <person name="Aime M.C."/>
        </authorList>
    </citation>
    <scope>NUCLEOTIDE SEQUENCE [LARGE SCALE GENOMIC DNA]</scope>
    <source>
        <strain evidence="2 3">MCA 3882</strain>
    </source>
</reference>
<dbReference type="GO" id="GO:0030687">
    <property type="term" value="C:preribosome, large subunit precursor"/>
    <property type="evidence" value="ECO:0007669"/>
    <property type="project" value="TreeGrafter"/>
</dbReference>
<evidence type="ECO:0000313" key="3">
    <source>
        <dbReference type="Proteomes" id="UP000245771"/>
    </source>
</evidence>
<organism evidence="2 3">
    <name type="scientific">Meira miltonrushii</name>
    <dbReference type="NCBI Taxonomy" id="1280837"/>
    <lineage>
        <taxon>Eukaryota</taxon>
        <taxon>Fungi</taxon>
        <taxon>Dikarya</taxon>
        <taxon>Basidiomycota</taxon>
        <taxon>Ustilaginomycotina</taxon>
        <taxon>Exobasidiomycetes</taxon>
        <taxon>Exobasidiales</taxon>
        <taxon>Brachybasidiaceae</taxon>
        <taxon>Meira</taxon>
    </lineage>
</organism>
<dbReference type="OrthoDB" id="10263222at2759"/>
<dbReference type="InterPro" id="IPR007174">
    <property type="entry name" value="Las1"/>
</dbReference>
<dbReference type="GO" id="GO:0000460">
    <property type="term" value="P:maturation of 5.8S rRNA"/>
    <property type="evidence" value="ECO:0007669"/>
    <property type="project" value="TreeGrafter"/>
</dbReference>
<sequence length="579" mass="64931">MQLPRRTANVHRHELEELFALLYPSGAHAIAIDDGYHKQRRQGIERCKVWLNRGACPHAVESTMGLIEAQQLDERLLMPSFTQDFSLQQQDWQWCVRSTYSMALLRFVNALADSMQTGLYAQSIFMIAEKIGLPLWFVEIRHAATHEEMPSLHVLRQASVDALGWLQNQFWLPNIQQQSVRSESMQQGTSTAEYDGNILDLDDEQKKITQATAEELRQHLAAYRKLAKQIANDASLRGPSKATILSIQTRMVKCIRKADEVLIKQRKSLLQNKGSNSIDEAKLIALGQLNACDILADVLLEPGGLIPLALRKRLCSTSKGRIPAMTPILADTWMPLLKYFVEEVESFDVALIDNLIDCVTQQDQQRQQQDSTVDENTKALQEQSIVDTAASWLLYLIGSGSEGGNKSRMFDTSDGSQLSYTTIVRKCLAQPSKTFIAVAQTLCQSNPTLMERVGHLLELAESTVMLDKNSKQSQEAKGEAQSEEADEQMTDLERSILAMEKQLDALKKDDAEEIKKNSTKDEIALPSDEGEIAWQSRQNAVCALLQGWSTYNQTDWKPMPIGCLSGGGPIAEQFEFELN</sequence>
<dbReference type="GeneID" id="37022046"/>
<dbReference type="GO" id="GO:0004519">
    <property type="term" value="F:endonuclease activity"/>
    <property type="evidence" value="ECO:0007669"/>
    <property type="project" value="InterPro"/>
</dbReference>
<feature type="compositionally biased region" description="Basic and acidic residues" evidence="1">
    <location>
        <begin position="468"/>
        <end position="480"/>
    </location>
</feature>
<dbReference type="PANTHER" id="PTHR15002">
    <property type="entry name" value="RIBOSOMAL BIOGENESIS PROTEIN LAS1L"/>
    <property type="match status" value="1"/>
</dbReference>
<dbReference type="GO" id="GO:0000470">
    <property type="term" value="P:maturation of LSU-rRNA"/>
    <property type="evidence" value="ECO:0007669"/>
    <property type="project" value="TreeGrafter"/>
</dbReference>
<dbReference type="Proteomes" id="UP000245771">
    <property type="component" value="Unassembled WGS sequence"/>
</dbReference>
<dbReference type="EMBL" id="KZ819602">
    <property type="protein sequence ID" value="PWN37367.1"/>
    <property type="molecule type" value="Genomic_DNA"/>
</dbReference>
<keyword evidence="3" id="KW-1185">Reference proteome</keyword>
<name>A0A316VI79_9BASI</name>
<protein>
    <submittedName>
        <fullName evidence="2">Las1-domain-containing protein</fullName>
    </submittedName>
</protein>
<dbReference type="PANTHER" id="PTHR15002:SF0">
    <property type="entry name" value="RIBOSOMAL BIOGENESIS PROTEIN LAS1L"/>
    <property type="match status" value="1"/>
</dbReference>
<dbReference type="FunCoup" id="A0A316VI79">
    <property type="interactions" value="7"/>
</dbReference>
<dbReference type="GO" id="GO:0090730">
    <property type="term" value="C:Las1 complex"/>
    <property type="evidence" value="ECO:0007669"/>
    <property type="project" value="InterPro"/>
</dbReference>